<feature type="compositionally biased region" description="Low complexity" evidence="2">
    <location>
        <begin position="175"/>
        <end position="189"/>
    </location>
</feature>
<name>A0A8H7H0I5_9AGAM</name>
<gene>
    <name evidence="4" type="ORF">RHS04_09098</name>
</gene>
<organism evidence="4 5">
    <name type="scientific">Rhizoctonia solani</name>
    <dbReference type="NCBI Taxonomy" id="456999"/>
    <lineage>
        <taxon>Eukaryota</taxon>
        <taxon>Fungi</taxon>
        <taxon>Dikarya</taxon>
        <taxon>Basidiomycota</taxon>
        <taxon>Agaricomycotina</taxon>
        <taxon>Agaricomycetes</taxon>
        <taxon>Cantharellales</taxon>
        <taxon>Ceratobasidiaceae</taxon>
        <taxon>Rhizoctonia</taxon>
    </lineage>
</organism>
<proteinExistence type="predicted"/>
<protein>
    <submittedName>
        <fullName evidence="4">Zinc finger protein</fullName>
    </submittedName>
</protein>
<feature type="domain" description="C2H2-type" evidence="3">
    <location>
        <begin position="214"/>
        <end position="251"/>
    </location>
</feature>
<keyword evidence="1" id="KW-0863">Zinc-finger</keyword>
<keyword evidence="1" id="KW-0862">Zinc</keyword>
<dbReference type="PROSITE" id="PS50157">
    <property type="entry name" value="ZINC_FINGER_C2H2_2"/>
    <property type="match status" value="1"/>
</dbReference>
<reference evidence="4" key="1">
    <citation type="submission" date="2020-09" db="EMBL/GenBank/DDBJ databases">
        <title>Comparative genome analyses of four rice-infecting Rhizoctonia solani isolates reveal extensive enrichment of homogalacturonan modification genes.</title>
        <authorList>
            <person name="Lee D.-Y."/>
            <person name="Jeon J."/>
            <person name="Kim K.-T."/>
            <person name="Cheong K."/>
            <person name="Song H."/>
            <person name="Choi G."/>
            <person name="Ko J."/>
            <person name="Opiyo S.O."/>
            <person name="Zuo S."/>
            <person name="Madhav S."/>
            <person name="Lee Y.-H."/>
            <person name="Wang G.-L."/>
        </authorList>
    </citation>
    <scope>NUCLEOTIDE SEQUENCE</scope>
    <source>
        <strain evidence="4">AG1-IA YN-7</strain>
    </source>
</reference>
<comment type="caution">
    <text evidence="4">The sequence shown here is derived from an EMBL/GenBank/DDBJ whole genome shotgun (WGS) entry which is preliminary data.</text>
</comment>
<dbReference type="GO" id="GO:0008270">
    <property type="term" value="F:zinc ion binding"/>
    <property type="evidence" value="ECO:0007669"/>
    <property type="project" value="UniProtKB-KW"/>
</dbReference>
<feature type="compositionally biased region" description="Basic and acidic residues" evidence="2">
    <location>
        <begin position="107"/>
        <end position="119"/>
    </location>
</feature>
<feature type="compositionally biased region" description="Acidic residues" evidence="2">
    <location>
        <begin position="145"/>
        <end position="159"/>
    </location>
</feature>
<sequence length="339" mass="36946">MPAQISSILDGPAGPPPAIDKPSLRRLAESISALPEFRLAALVELLVKSGITEAHRFLQNDATLNLDLESLPIRVFRQVWHCVYDPSASSSSPYGPKHTILVAQLQEDSRHQTSPKRETPLVPSPVRYAPSPTTHSPKPEPDEHKEEDDELQDDDDDGLELGPGPSTVPAKRKAPSSSSSKQKSAHTSSSPPPHTHTHTLAHPHPPQSSGRPAIKCNYTSPIPDFPPCTRTFSRVADMRRHIEHQHTEEEAQATIDGKITKTQATLLGEDWKGTIKKPTCEGWVLTGVWFMLSGQTFSRKDAVKRHQTETGARVVDGVCVSCPGSGNGAGAGKKRARRK</sequence>
<keyword evidence="1" id="KW-0479">Metal-binding</keyword>
<evidence type="ECO:0000256" key="1">
    <source>
        <dbReference type="PROSITE-ProRule" id="PRU00042"/>
    </source>
</evidence>
<dbReference type="InterPro" id="IPR013087">
    <property type="entry name" value="Znf_C2H2_type"/>
</dbReference>
<accession>A0A8H7H0I5</accession>
<evidence type="ECO:0000313" key="4">
    <source>
        <dbReference type="EMBL" id="KAF8668185.1"/>
    </source>
</evidence>
<feature type="region of interest" description="Disordered" evidence="2">
    <location>
        <begin position="106"/>
        <end position="218"/>
    </location>
</feature>
<evidence type="ECO:0000259" key="3">
    <source>
        <dbReference type="PROSITE" id="PS50157"/>
    </source>
</evidence>
<evidence type="ECO:0000256" key="2">
    <source>
        <dbReference type="SAM" id="MobiDB-lite"/>
    </source>
</evidence>
<dbReference type="EMBL" id="JACYCC010000346">
    <property type="protein sequence ID" value="KAF8668185.1"/>
    <property type="molecule type" value="Genomic_DNA"/>
</dbReference>
<dbReference type="AlphaFoldDB" id="A0A8H7H0I5"/>
<evidence type="ECO:0000313" key="5">
    <source>
        <dbReference type="Proteomes" id="UP000650582"/>
    </source>
</evidence>
<dbReference type="Proteomes" id="UP000650582">
    <property type="component" value="Unassembled WGS sequence"/>
</dbReference>